<accession>A0A1W1VWD5</accession>
<organism evidence="1 2">
    <name type="scientific">Deinococcus hopiensis KR-140</name>
    <dbReference type="NCBI Taxonomy" id="695939"/>
    <lineage>
        <taxon>Bacteria</taxon>
        <taxon>Thermotogati</taxon>
        <taxon>Deinococcota</taxon>
        <taxon>Deinococci</taxon>
        <taxon>Deinococcales</taxon>
        <taxon>Deinococcaceae</taxon>
        <taxon>Deinococcus</taxon>
    </lineage>
</organism>
<protein>
    <submittedName>
        <fullName evidence="1">Uncharacterized protein</fullName>
    </submittedName>
</protein>
<sequence length="72" mass="8153">MQNGVLGNGDGPVDFKVRLWRQEGERCHWTLESPGGPWDVERFDSLAELTQRLSELVRQHSVQGKAPRPGLQ</sequence>
<gene>
    <name evidence="1" type="ORF">SAMN00790413_06060</name>
</gene>
<keyword evidence="2" id="KW-1185">Reference proteome</keyword>
<reference evidence="1 2" key="1">
    <citation type="submission" date="2017-04" db="EMBL/GenBank/DDBJ databases">
        <authorList>
            <person name="Afonso C.L."/>
            <person name="Miller P.J."/>
            <person name="Scott M.A."/>
            <person name="Spackman E."/>
            <person name="Goraichik I."/>
            <person name="Dimitrov K.M."/>
            <person name="Suarez D.L."/>
            <person name="Swayne D.E."/>
        </authorList>
    </citation>
    <scope>NUCLEOTIDE SEQUENCE [LARGE SCALE GENOMIC DNA]</scope>
    <source>
        <strain evidence="1 2">KR-140</strain>
    </source>
</reference>
<dbReference type="Proteomes" id="UP000192582">
    <property type="component" value="Unassembled WGS sequence"/>
</dbReference>
<evidence type="ECO:0000313" key="2">
    <source>
        <dbReference type="Proteomes" id="UP000192582"/>
    </source>
</evidence>
<dbReference type="EMBL" id="FWWU01000011">
    <property type="protein sequence ID" value="SMB97563.1"/>
    <property type="molecule type" value="Genomic_DNA"/>
</dbReference>
<dbReference type="RefSeq" id="WP_084051380.1">
    <property type="nucleotide sequence ID" value="NZ_FWWU01000011.1"/>
</dbReference>
<name>A0A1W1VWD5_9DEIO</name>
<dbReference type="AlphaFoldDB" id="A0A1W1VWD5"/>
<evidence type="ECO:0000313" key="1">
    <source>
        <dbReference type="EMBL" id="SMB97563.1"/>
    </source>
</evidence>
<proteinExistence type="predicted"/>